<evidence type="ECO:0000313" key="1">
    <source>
        <dbReference type="EMBL" id="MCU0105641.1"/>
    </source>
</evidence>
<dbReference type="EMBL" id="JAOEGN010000019">
    <property type="protein sequence ID" value="MCU0105641.1"/>
    <property type="molecule type" value="Genomic_DNA"/>
</dbReference>
<name>A0ABT2PXF2_9MOLU</name>
<dbReference type="RefSeq" id="WP_262096959.1">
    <property type="nucleotide sequence ID" value="NZ_JAOEGN010000019.1"/>
</dbReference>
<organism evidence="1 2">
    <name type="scientific">Paracholeplasma vituli</name>
    <dbReference type="NCBI Taxonomy" id="69473"/>
    <lineage>
        <taxon>Bacteria</taxon>
        <taxon>Bacillati</taxon>
        <taxon>Mycoplasmatota</taxon>
        <taxon>Mollicutes</taxon>
        <taxon>Acholeplasmatales</taxon>
        <taxon>Acholeplasmataceae</taxon>
        <taxon>Paracholeplasma</taxon>
    </lineage>
</organism>
<proteinExistence type="predicted"/>
<dbReference type="Pfam" id="PF14907">
    <property type="entry name" value="NTP_transf_5"/>
    <property type="match status" value="1"/>
</dbReference>
<dbReference type="Proteomes" id="UP001209076">
    <property type="component" value="Unassembled WGS sequence"/>
</dbReference>
<gene>
    <name evidence="1" type="ORF">N7603_08215</name>
</gene>
<comment type="caution">
    <text evidence="1">The sequence shown here is derived from an EMBL/GenBank/DDBJ whole genome shotgun (WGS) entry which is preliminary data.</text>
</comment>
<sequence length="389" mass="45614">MNTIDQLLEASKQALNNQMIELKIADEPAFFKLMVSSGLSGVIIPALNLSHYSERFNQKAQGVIYQFMDKDLKQQRLIQKLRALFMKNEIDFIFLKGTKLKSLYKETYMRGMGDVDVLVRSDLDVIQDLFKKENIHLETRSLAHDHYHTDDGLIIEIHPSIHNDFNPKYQGYFKGAWEHVTKVSDYEYTLTPNFELVYLLYHLAKHVESSGIGLRSLLDIGIYRLHYEKEIDDVLLFKTLENINMTRFYNTVMLLNQKYFGLETKPIKEDFILSDDDYTVMTNYFVTSGIHGQGETFNPMAPRLAASTNKGKSKFRVLMRIIFPKMRDARGLFPVLNKHPYLYPFMIVYRNFKLLFLKRKSSIYKLKALNESDRNREEIINLFDKMGIY</sequence>
<reference evidence="2" key="1">
    <citation type="submission" date="2023-07" db="EMBL/GenBank/DDBJ databases">
        <title>Novel Mycoplasma species identified in domestic and wild animals.</title>
        <authorList>
            <person name="Volokhov D.V."/>
            <person name="Furtak V.A."/>
            <person name="Zagorodnyaya T.A."/>
        </authorList>
    </citation>
    <scope>NUCLEOTIDE SEQUENCE [LARGE SCALE GENOMIC DNA]</scope>
    <source>
        <strain evidence="2">92-19</strain>
    </source>
</reference>
<dbReference type="InterPro" id="IPR039498">
    <property type="entry name" value="NTP_transf_5"/>
</dbReference>
<evidence type="ECO:0000313" key="2">
    <source>
        <dbReference type="Proteomes" id="UP001209076"/>
    </source>
</evidence>
<accession>A0ABT2PXF2</accession>
<keyword evidence="2" id="KW-1185">Reference proteome</keyword>
<protein>
    <submittedName>
        <fullName evidence="1">Nucleotidyltransferase family protein</fullName>
    </submittedName>
</protein>